<feature type="non-terminal residue" evidence="1">
    <location>
        <position position="1"/>
    </location>
</feature>
<accession>A0A4V5NNE7</accession>
<dbReference type="EMBL" id="SWAU01000246">
    <property type="protein sequence ID" value="TKA94997.1"/>
    <property type="molecule type" value="Genomic_DNA"/>
</dbReference>
<evidence type="ECO:0000313" key="2">
    <source>
        <dbReference type="Proteomes" id="UP000306340"/>
    </source>
</evidence>
<evidence type="ECO:0000313" key="1">
    <source>
        <dbReference type="EMBL" id="TKA94997.1"/>
    </source>
</evidence>
<protein>
    <submittedName>
        <fullName evidence="1">Tail tape measure protein</fullName>
    </submittedName>
</protein>
<sequence length="90" mass="9451">LGGPVRAGQLYRWQEEGRELFVPRTDGQVISTRQLRGAAAPAAPRISVGGITINAAPGMSPTDVARAVRKELAAMARETGFALNDGGDYA</sequence>
<proteinExistence type="predicted"/>
<organism evidence="1 2">
    <name type="scientific">Cereibacter changlensis</name>
    <dbReference type="NCBI Taxonomy" id="402884"/>
    <lineage>
        <taxon>Bacteria</taxon>
        <taxon>Pseudomonadati</taxon>
        <taxon>Pseudomonadota</taxon>
        <taxon>Alphaproteobacteria</taxon>
        <taxon>Rhodobacterales</taxon>
        <taxon>Paracoccaceae</taxon>
        <taxon>Cereibacter</taxon>
    </lineage>
</organism>
<reference evidence="1 2" key="1">
    <citation type="submission" date="2019-04" db="EMBL/GenBank/DDBJ databases">
        <title>Crypto-aerobic microbial life in anoxic (sulfidic) marine sediments.</title>
        <authorList>
            <person name="Bhattacharya S."/>
            <person name="Roy C."/>
            <person name="Mondal N."/>
            <person name="Sarkar J."/>
            <person name="Mandal S."/>
            <person name="Rameez M.J."/>
            <person name="Ghosh W."/>
        </authorList>
    </citation>
    <scope>NUCLEOTIDE SEQUENCE [LARGE SCALE GENOMIC DNA]</scope>
    <source>
        <strain evidence="1 2">SBBC</strain>
    </source>
</reference>
<comment type="caution">
    <text evidence="1">The sequence shown here is derived from an EMBL/GenBank/DDBJ whole genome shotgun (WGS) entry which is preliminary data.</text>
</comment>
<dbReference type="AlphaFoldDB" id="A0A4V5NNE7"/>
<name>A0A4V5NNE7_9RHOB</name>
<dbReference type="Proteomes" id="UP000306340">
    <property type="component" value="Unassembled WGS sequence"/>
</dbReference>
<gene>
    <name evidence="1" type="ORF">FAZ78_19255</name>
</gene>